<dbReference type="AlphaFoldDB" id="A0A545TIX9"/>
<evidence type="ECO:0000313" key="2">
    <source>
        <dbReference type="EMBL" id="TQV77173.1"/>
    </source>
</evidence>
<organism evidence="2 3">
    <name type="scientific">Aliikangiella marina</name>
    <dbReference type="NCBI Taxonomy" id="1712262"/>
    <lineage>
        <taxon>Bacteria</taxon>
        <taxon>Pseudomonadati</taxon>
        <taxon>Pseudomonadota</taxon>
        <taxon>Gammaproteobacteria</taxon>
        <taxon>Oceanospirillales</taxon>
        <taxon>Pleioneaceae</taxon>
        <taxon>Aliikangiella</taxon>
    </lineage>
</organism>
<reference evidence="2 3" key="1">
    <citation type="submission" date="2019-06" db="EMBL/GenBank/DDBJ databases">
        <title>Draft genome of Aliikangiella marina GYP-15.</title>
        <authorList>
            <person name="Wang G."/>
        </authorList>
    </citation>
    <scope>NUCLEOTIDE SEQUENCE [LARGE SCALE GENOMIC DNA]</scope>
    <source>
        <strain evidence="2 3">GYP-15</strain>
    </source>
</reference>
<gene>
    <name evidence="2" type="ORF">FLL45_04290</name>
</gene>
<name>A0A545TIX9_9GAMM</name>
<comment type="caution">
    <text evidence="2">The sequence shown here is derived from an EMBL/GenBank/DDBJ whole genome shotgun (WGS) entry which is preliminary data.</text>
</comment>
<accession>A0A545TIX9</accession>
<dbReference type="Proteomes" id="UP000317839">
    <property type="component" value="Unassembled WGS sequence"/>
</dbReference>
<dbReference type="InterPro" id="IPR018638">
    <property type="entry name" value="DUF2061_membrane"/>
</dbReference>
<dbReference type="EMBL" id="VIKR01000001">
    <property type="protein sequence ID" value="TQV77173.1"/>
    <property type="molecule type" value="Genomic_DNA"/>
</dbReference>
<sequence length="114" mass="12609">MSQALKNTFFASTPMLVAFSVTWALTGSLALAVLAAALEPVFNRLMLMSGEYWKDLSHNLKRFKPTLQPLASLAGVRNTTSYACRKNFGTKSKSRLKARLSHYLVAVYGHAKLD</sequence>
<evidence type="ECO:0000313" key="3">
    <source>
        <dbReference type="Proteomes" id="UP000317839"/>
    </source>
</evidence>
<dbReference type="RefSeq" id="WP_142888533.1">
    <property type="nucleotide sequence ID" value="NZ_VIKR01000001.1"/>
</dbReference>
<dbReference type="Pfam" id="PF09834">
    <property type="entry name" value="DUF2061"/>
    <property type="match status" value="1"/>
</dbReference>
<evidence type="ECO:0000259" key="1">
    <source>
        <dbReference type="Pfam" id="PF09834"/>
    </source>
</evidence>
<proteinExistence type="predicted"/>
<feature type="domain" description="DUF2061" evidence="1">
    <location>
        <begin position="5"/>
        <end position="44"/>
    </location>
</feature>
<protein>
    <submittedName>
        <fullName evidence="2">DUF2061 domain-containing protein</fullName>
    </submittedName>
</protein>
<keyword evidence="3" id="KW-1185">Reference proteome</keyword>